<keyword evidence="1" id="KW-0472">Membrane</keyword>
<evidence type="ECO:0000313" key="3">
    <source>
        <dbReference type="Proteomes" id="UP000801492"/>
    </source>
</evidence>
<feature type="transmembrane region" description="Helical" evidence="1">
    <location>
        <begin position="134"/>
        <end position="152"/>
    </location>
</feature>
<organism evidence="2 3">
    <name type="scientific">Ignelater luminosus</name>
    <name type="common">Cucubano</name>
    <name type="synonym">Pyrophorus luminosus</name>
    <dbReference type="NCBI Taxonomy" id="2038154"/>
    <lineage>
        <taxon>Eukaryota</taxon>
        <taxon>Metazoa</taxon>
        <taxon>Ecdysozoa</taxon>
        <taxon>Arthropoda</taxon>
        <taxon>Hexapoda</taxon>
        <taxon>Insecta</taxon>
        <taxon>Pterygota</taxon>
        <taxon>Neoptera</taxon>
        <taxon>Endopterygota</taxon>
        <taxon>Coleoptera</taxon>
        <taxon>Polyphaga</taxon>
        <taxon>Elateriformia</taxon>
        <taxon>Elateroidea</taxon>
        <taxon>Elateridae</taxon>
        <taxon>Agrypninae</taxon>
        <taxon>Pyrophorini</taxon>
        <taxon>Ignelater</taxon>
    </lineage>
</organism>
<evidence type="ECO:0000256" key="1">
    <source>
        <dbReference type="SAM" id="Phobius"/>
    </source>
</evidence>
<sequence length="239" mass="27622">MIQQLCLEKEIRNVGEKPENYKHNIIKKARIDGSANVNYCGRDVHAKRTGENYLEAVCNTWEELEIKIKAPHLSANAKRTAEGELQVQKRRSRKLYISIRQTETDCRNNTEIGGITFAKCRIYLCSTYQCRISFIYTNYGFIVSVFTIYLSVPRNDKISFTSSLFSEFEYSTDKKPGLVIALPYTASFVAHTFNLKQKRAQSISIKAIKQAYNQKRIPINHNKINHLQKVDISKKMKNQ</sequence>
<keyword evidence="1" id="KW-0812">Transmembrane</keyword>
<name>A0A8K0CUU7_IGNLU</name>
<keyword evidence="1" id="KW-1133">Transmembrane helix</keyword>
<gene>
    <name evidence="2" type="ORF">ILUMI_14472</name>
</gene>
<reference evidence="2" key="1">
    <citation type="submission" date="2019-08" db="EMBL/GenBank/DDBJ databases">
        <title>The genome of the North American firefly Photinus pyralis.</title>
        <authorList>
            <consortium name="Photinus pyralis genome working group"/>
            <person name="Fallon T.R."/>
            <person name="Sander Lower S.E."/>
            <person name="Weng J.-K."/>
        </authorList>
    </citation>
    <scope>NUCLEOTIDE SEQUENCE</scope>
    <source>
        <strain evidence="2">TRF0915ILg1</strain>
        <tissue evidence="2">Whole body</tissue>
    </source>
</reference>
<dbReference type="EMBL" id="VTPC01025104">
    <property type="protein sequence ID" value="KAF2891701.1"/>
    <property type="molecule type" value="Genomic_DNA"/>
</dbReference>
<dbReference type="AlphaFoldDB" id="A0A8K0CUU7"/>
<comment type="caution">
    <text evidence="2">The sequence shown here is derived from an EMBL/GenBank/DDBJ whole genome shotgun (WGS) entry which is preliminary data.</text>
</comment>
<accession>A0A8K0CUU7</accession>
<keyword evidence="3" id="KW-1185">Reference proteome</keyword>
<evidence type="ECO:0000313" key="2">
    <source>
        <dbReference type="EMBL" id="KAF2891701.1"/>
    </source>
</evidence>
<protein>
    <submittedName>
        <fullName evidence="2">Uncharacterized protein</fullName>
    </submittedName>
</protein>
<proteinExistence type="predicted"/>
<dbReference type="Proteomes" id="UP000801492">
    <property type="component" value="Unassembled WGS sequence"/>
</dbReference>